<organism evidence="1">
    <name type="scientific">Arundo donax</name>
    <name type="common">Giant reed</name>
    <name type="synonym">Donax arundinaceus</name>
    <dbReference type="NCBI Taxonomy" id="35708"/>
    <lineage>
        <taxon>Eukaryota</taxon>
        <taxon>Viridiplantae</taxon>
        <taxon>Streptophyta</taxon>
        <taxon>Embryophyta</taxon>
        <taxon>Tracheophyta</taxon>
        <taxon>Spermatophyta</taxon>
        <taxon>Magnoliopsida</taxon>
        <taxon>Liliopsida</taxon>
        <taxon>Poales</taxon>
        <taxon>Poaceae</taxon>
        <taxon>PACMAD clade</taxon>
        <taxon>Arundinoideae</taxon>
        <taxon>Arundineae</taxon>
        <taxon>Arundo</taxon>
    </lineage>
</organism>
<proteinExistence type="predicted"/>
<protein>
    <submittedName>
        <fullName evidence="1">Uncharacterized protein</fullName>
    </submittedName>
</protein>
<name>A0A0A9DNT0_ARUDO</name>
<dbReference type="EMBL" id="GBRH01210580">
    <property type="protein sequence ID" value="JAD87315.1"/>
    <property type="molecule type" value="Transcribed_RNA"/>
</dbReference>
<dbReference type="AlphaFoldDB" id="A0A0A9DNT0"/>
<sequence>MMASDNSVGVLIGQQLYGVVGKVKAPDYLIIVKSWVSNYPVS</sequence>
<reference evidence="1" key="1">
    <citation type="submission" date="2014-09" db="EMBL/GenBank/DDBJ databases">
        <authorList>
            <person name="Magalhaes I.L.F."/>
            <person name="Oliveira U."/>
            <person name="Santos F.R."/>
            <person name="Vidigal T.H.D.A."/>
            <person name="Brescovit A.D."/>
            <person name="Santos A.J."/>
        </authorList>
    </citation>
    <scope>NUCLEOTIDE SEQUENCE</scope>
    <source>
        <tissue evidence="1">Shoot tissue taken approximately 20 cm above the soil surface</tissue>
    </source>
</reference>
<accession>A0A0A9DNT0</accession>
<evidence type="ECO:0000313" key="1">
    <source>
        <dbReference type="EMBL" id="JAD87315.1"/>
    </source>
</evidence>
<reference evidence="1" key="2">
    <citation type="journal article" date="2015" name="Data Brief">
        <title>Shoot transcriptome of the giant reed, Arundo donax.</title>
        <authorList>
            <person name="Barrero R.A."/>
            <person name="Guerrero F.D."/>
            <person name="Moolhuijzen P."/>
            <person name="Goolsby J.A."/>
            <person name="Tidwell J."/>
            <person name="Bellgard S.E."/>
            <person name="Bellgard M.I."/>
        </authorList>
    </citation>
    <scope>NUCLEOTIDE SEQUENCE</scope>
    <source>
        <tissue evidence="1">Shoot tissue taken approximately 20 cm above the soil surface</tissue>
    </source>
</reference>